<protein>
    <submittedName>
        <fullName evidence="1">Uncharacterized protein</fullName>
    </submittedName>
</protein>
<reference evidence="1 2" key="1">
    <citation type="journal article" date="2017" name="Genome Announc.">
        <title>Complete Genome Sequence of Burkholderia stabilis FERMP-21014.</title>
        <authorList>
            <person name="Konishi K."/>
            <person name="Kumagai T."/>
            <person name="Sakasegawa S."/>
            <person name="Tamura T."/>
        </authorList>
    </citation>
    <scope>NUCLEOTIDE SEQUENCE [LARGE SCALE GENOMIC DNA]</scope>
    <source>
        <strain evidence="1 2">FERMP-21014</strain>
    </source>
</reference>
<gene>
    <name evidence="1" type="ORF">BSFP_052400</name>
</gene>
<dbReference type="AlphaFoldDB" id="A0A1Y1BR04"/>
<organism evidence="1 2">
    <name type="scientific">Burkholderia stabilis</name>
    <dbReference type="NCBI Taxonomy" id="95485"/>
    <lineage>
        <taxon>Bacteria</taxon>
        <taxon>Pseudomonadati</taxon>
        <taxon>Pseudomonadota</taxon>
        <taxon>Betaproteobacteria</taxon>
        <taxon>Burkholderiales</taxon>
        <taxon>Burkholderiaceae</taxon>
        <taxon>Burkholderia</taxon>
        <taxon>Burkholderia cepacia complex</taxon>
    </lineage>
</organism>
<dbReference type="Proteomes" id="UP000218432">
    <property type="component" value="Chromosome 2"/>
</dbReference>
<proteinExistence type="predicted"/>
<sequence length="83" mass="8943">MTIQLKHLASFDAATAAADGGNAMRAPLAELETRLEEIRGLATEADASSREALLHCVDGLFRFVDDLRVAEQPEAPAIRALPR</sequence>
<evidence type="ECO:0000313" key="2">
    <source>
        <dbReference type="Proteomes" id="UP000218432"/>
    </source>
</evidence>
<accession>A0A1Y1BR04</accession>
<dbReference type="RefSeq" id="WP_157776418.1">
    <property type="nucleotide sequence ID" value="NZ_AP018112.1"/>
</dbReference>
<dbReference type="EMBL" id="AP018112">
    <property type="protein sequence ID" value="BAX62373.1"/>
    <property type="molecule type" value="Genomic_DNA"/>
</dbReference>
<name>A0A1Y1BR04_9BURK</name>
<evidence type="ECO:0000313" key="1">
    <source>
        <dbReference type="EMBL" id="BAX62373.1"/>
    </source>
</evidence>